<feature type="coiled-coil region" evidence="1">
    <location>
        <begin position="543"/>
        <end position="570"/>
    </location>
</feature>
<gene>
    <name evidence="2" type="ORF">PG994_013337</name>
</gene>
<evidence type="ECO:0000313" key="2">
    <source>
        <dbReference type="EMBL" id="KAK8042854.1"/>
    </source>
</evidence>
<dbReference type="RefSeq" id="XP_066709707.1">
    <property type="nucleotide sequence ID" value="XM_066864746.1"/>
</dbReference>
<evidence type="ECO:0000313" key="3">
    <source>
        <dbReference type="Proteomes" id="UP001480595"/>
    </source>
</evidence>
<accession>A0ABR1T8B0</accession>
<organism evidence="2 3">
    <name type="scientific">Apiospora phragmitis</name>
    <dbReference type="NCBI Taxonomy" id="2905665"/>
    <lineage>
        <taxon>Eukaryota</taxon>
        <taxon>Fungi</taxon>
        <taxon>Dikarya</taxon>
        <taxon>Ascomycota</taxon>
        <taxon>Pezizomycotina</taxon>
        <taxon>Sordariomycetes</taxon>
        <taxon>Xylariomycetidae</taxon>
        <taxon>Amphisphaeriales</taxon>
        <taxon>Apiosporaceae</taxon>
        <taxon>Apiospora</taxon>
    </lineage>
</organism>
<dbReference type="EMBL" id="JAQQWL010000013">
    <property type="protein sequence ID" value="KAK8042854.1"/>
    <property type="molecule type" value="Genomic_DNA"/>
</dbReference>
<keyword evidence="3" id="KW-1185">Reference proteome</keyword>
<evidence type="ECO:0000256" key="1">
    <source>
        <dbReference type="SAM" id="Coils"/>
    </source>
</evidence>
<proteinExistence type="predicted"/>
<dbReference type="Proteomes" id="UP001480595">
    <property type="component" value="Unassembled WGS sequence"/>
</dbReference>
<reference evidence="2 3" key="1">
    <citation type="submission" date="2023-01" db="EMBL/GenBank/DDBJ databases">
        <title>Analysis of 21 Apiospora genomes using comparative genomics revels a genus with tremendous synthesis potential of carbohydrate active enzymes and secondary metabolites.</title>
        <authorList>
            <person name="Sorensen T."/>
        </authorList>
    </citation>
    <scope>NUCLEOTIDE SEQUENCE [LARGE SCALE GENOMIC DNA]</scope>
    <source>
        <strain evidence="2 3">CBS 135458</strain>
    </source>
</reference>
<sequence length="903" mass="103510">MVEYPRLAYDFWGKRDEYDVHRNPTLWAALQPALQLVTRVLYTNPMFWRSIRDLRTRRKVDPRLDPRDPATQATPFLQKMIRLDEIKQPGDTGYAADRDACWQELDDLAAAGFDYTYHVDRLLLERLELGIGPGFIDEEGKPAGFVYGRTSLLMAGPDSKIRVNISAELVWALLVPMYSSSEKLCASYIVATTLLHEIMHATCYAVDLMCMREHTLYDPKQDWQISNVLHDWWNTATDVDCGRGEPWWRDDLRCELGWAFEKEFWGDSAVALTGGSMQNRLSKHITTMPLAIMAERHHAANYVSSNDVLRGHYPVEDYYRPVPIDYYAKFFTDAFWQVEWPRHGFEAFKRLPPDRQNLCLMLPAWYPEKAMQDIFGSDNWRFFRVVIRSLRRYGHPLMAEYLNQIVWEVRGFHSLRNRWLIDMRTWQYPDAIWAELTGRLDGIADDVKRKWLVVSSPTDELYHECLAGKLSPHPNRQQWVQLMQNQFIDLTKDGGPYFTEIESMHRVAQDELRVMERMVYEFFTVRKGQRKFIYRPEADADPLIALLNRMINYKEKIDEHQSKLDDLQMCAILASETDRISTWCAWLDQDSQRLEHLSNLVLGEWQIDDDESKKLREAMNTVPSALYEKRAARVRKLAMKEYTGLDYRIREAVDEFYKKIESFVGKVMMPKSMLPEDFSQGMPTARQKVLALQKRLQNFGGDSLGKPLESISSNQSGNIFAYKNPSMKSAVDDPTRRFGATVGMSNTGATGGVSTKKQGNSGLAFGQSGYQVPALPRRTSGPKMATSANAFTKYGNLQSTLANTPAKFQGSFASQANVMAPPASSFGGMPFPTAGNPFGSTNAATMMQTPFPYPYADRNMTTSDLAYVTQNPTPAFQHLMTALQLPDETYRESENGDDSDMEM</sequence>
<keyword evidence="1" id="KW-0175">Coiled coil</keyword>
<name>A0ABR1T8B0_9PEZI</name>
<comment type="caution">
    <text evidence="2">The sequence shown here is derived from an EMBL/GenBank/DDBJ whole genome shotgun (WGS) entry which is preliminary data.</text>
</comment>
<dbReference type="GeneID" id="92097809"/>
<protein>
    <submittedName>
        <fullName evidence="2">Uncharacterized protein</fullName>
    </submittedName>
</protein>